<reference evidence="1 2" key="1">
    <citation type="journal article" date="2013" name="Genome Biol. Evol.">
        <title>Comparison of metabolic capacities and inference of gene content evolution in mosquito-associated Spiroplasma diminutum and S. taiwanense.</title>
        <authorList>
            <person name="Lo W.S."/>
            <person name="Ku C."/>
            <person name="Chen L.L."/>
            <person name="Chang T.H."/>
            <person name="Kuo C.H."/>
        </authorList>
    </citation>
    <scope>NUCLEOTIDE SEQUENCE [LARGE SCALE GENOMIC DNA]</scope>
    <source>
        <strain evidence="1">CT-1</strain>
    </source>
</reference>
<evidence type="ECO:0000313" key="1">
    <source>
        <dbReference type="EMBL" id="AGR41048.1"/>
    </source>
</evidence>
<dbReference type="Gene3D" id="3.30.1330.80">
    <property type="entry name" value="Hypothetical protein, similar to alpha- acetolactate decarboxylase, domain 2"/>
    <property type="match status" value="1"/>
</dbReference>
<dbReference type="PATRIC" id="fig|1276220.3.peg.403"/>
<dbReference type="RefSeq" id="WP_020834187.1">
    <property type="nucleotide sequence ID" value="NC_021846.1"/>
</dbReference>
<dbReference type="EMBL" id="CP005074">
    <property type="protein sequence ID" value="AGR41048.1"/>
    <property type="molecule type" value="Genomic_DNA"/>
</dbReference>
<name>S5MBA0_9MOLU</name>
<dbReference type="AlphaFoldDB" id="S5MBA0"/>
<dbReference type="Proteomes" id="UP000014984">
    <property type="component" value="Chromosome"/>
</dbReference>
<keyword evidence="2" id="KW-1185">Reference proteome</keyword>
<accession>S5MBA0</accession>
<dbReference type="KEGG" id="stai:STAIW_v1c03980"/>
<gene>
    <name evidence="1" type="ORF">STAIW_v1c03980</name>
</gene>
<dbReference type="HOGENOM" id="CLU_2048260_0_0_14"/>
<dbReference type="SUPFAM" id="SSF117856">
    <property type="entry name" value="AF0104/ALDC/Ptd012-like"/>
    <property type="match status" value="1"/>
</dbReference>
<evidence type="ECO:0000313" key="2">
    <source>
        <dbReference type="Proteomes" id="UP000014984"/>
    </source>
</evidence>
<dbReference type="STRING" id="1276220.STAIW_v1c03980"/>
<sequence length="120" mass="13749">MIVNEKSNLLIVYFETGEEVINQISNIIREYKLIDAKISGYGYLERIEYGVLSQIDPFFLSKHLQEGLITVTDFLGMIENREFNIMVSSVDSNFLRHQGKLISGIVINSFTLILEILTTE</sequence>
<organism evidence="1 2">
    <name type="scientific">Spiroplasma taiwanense CT-1</name>
    <dbReference type="NCBI Taxonomy" id="1276220"/>
    <lineage>
        <taxon>Bacteria</taxon>
        <taxon>Bacillati</taxon>
        <taxon>Mycoplasmatota</taxon>
        <taxon>Mollicutes</taxon>
        <taxon>Entomoplasmatales</taxon>
        <taxon>Spiroplasmataceae</taxon>
        <taxon>Spiroplasma</taxon>
    </lineage>
</organism>
<proteinExistence type="predicted"/>
<dbReference type="OrthoDB" id="389384at2"/>
<protein>
    <submittedName>
        <fullName evidence="1">Uncharacterized protein</fullName>
    </submittedName>
</protein>